<gene>
    <name evidence="5" type="ORF">B6D57_04150</name>
</gene>
<organism evidence="5 6">
    <name type="scientific">Candidatus Coatesbacteria bacterium 4484_99</name>
    <dbReference type="NCBI Taxonomy" id="1970774"/>
    <lineage>
        <taxon>Bacteria</taxon>
        <taxon>Candidatus Coatesiibacteriota</taxon>
    </lineage>
</organism>
<dbReference type="GO" id="GO:0019316">
    <property type="term" value="P:D-allose catabolic process"/>
    <property type="evidence" value="ECO:0007669"/>
    <property type="project" value="TreeGrafter"/>
</dbReference>
<dbReference type="NCBIfam" id="NF004051">
    <property type="entry name" value="PRK05571.1"/>
    <property type="match status" value="1"/>
</dbReference>
<proteinExistence type="inferred from homology"/>
<dbReference type="PANTHER" id="PTHR30345">
    <property type="entry name" value="RIBOSE-5-PHOSPHATE ISOMERASE B"/>
    <property type="match status" value="1"/>
</dbReference>
<evidence type="ECO:0000313" key="5">
    <source>
        <dbReference type="EMBL" id="OQX90249.1"/>
    </source>
</evidence>
<feature type="binding site" evidence="4">
    <location>
        <begin position="13"/>
        <end position="14"/>
    </location>
    <ligand>
        <name>D-ribulose 5-phosphate</name>
        <dbReference type="ChEBI" id="CHEBI:58121"/>
    </ligand>
</feature>
<dbReference type="EMBL" id="NATQ01000082">
    <property type="protein sequence ID" value="OQX90249.1"/>
    <property type="molecule type" value="Genomic_DNA"/>
</dbReference>
<feature type="binding site" evidence="4">
    <location>
        <position position="102"/>
    </location>
    <ligand>
        <name>D-ribulose 5-phosphate</name>
        <dbReference type="ChEBI" id="CHEBI:58121"/>
    </ligand>
</feature>
<accession>A0A1W9S073</accession>
<evidence type="ECO:0000313" key="6">
    <source>
        <dbReference type="Proteomes" id="UP000192611"/>
    </source>
</evidence>
<feature type="active site" description="Proton acceptor" evidence="3">
    <location>
        <position position="68"/>
    </location>
</feature>
<dbReference type="GO" id="GO:0009052">
    <property type="term" value="P:pentose-phosphate shunt, non-oxidative branch"/>
    <property type="evidence" value="ECO:0007669"/>
    <property type="project" value="TreeGrafter"/>
</dbReference>
<feature type="binding site" evidence="4">
    <location>
        <position position="112"/>
    </location>
    <ligand>
        <name>D-ribulose 5-phosphate</name>
        <dbReference type="ChEBI" id="CHEBI:58121"/>
    </ligand>
</feature>
<dbReference type="NCBIfam" id="TIGR00689">
    <property type="entry name" value="rpiB_lacA_lacB"/>
    <property type="match status" value="1"/>
</dbReference>
<evidence type="ECO:0000256" key="2">
    <source>
        <dbReference type="ARBA" id="ARBA00023235"/>
    </source>
</evidence>
<dbReference type="PANTHER" id="PTHR30345:SF0">
    <property type="entry name" value="DNA DAMAGE-REPAIR_TOLERATION PROTEIN DRT102"/>
    <property type="match status" value="1"/>
</dbReference>
<feature type="binding site" evidence="4">
    <location>
        <position position="135"/>
    </location>
    <ligand>
        <name>D-ribulose 5-phosphate</name>
        <dbReference type="ChEBI" id="CHEBI:58121"/>
    </ligand>
</feature>
<feature type="binding site" evidence="4">
    <location>
        <position position="139"/>
    </location>
    <ligand>
        <name>D-ribulose 5-phosphate</name>
        <dbReference type="ChEBI" id="CHEBI:58121"/>
    </ligand>
</feature>
<comment type="caution">
    <text evidence="5">The sequence shown here is derived from an EMBL/GenBank/DDBJ whole genome shotgun (WGS) entry which is preliminary data.</text>
</comment>
<protein>
    <submittedName>
        <fullName evidence="5">Ribose 5-phosphate isomerase B</fullName>
    </submittedName>
</protein>
<feature type="binding site" evidence="4">
    <location>
        <begin position="69"/>
        <end position="73"/>
    </location>
    <ligand>
        <name>D-ribulose 5-phosphate</name>
        <dbReference type="ChEBI" id="CHEBI:58121"/>
    </ligand>
</feature>
<feature type="active site" description="Proton donor" evidence="3">
    <location>
        <position position="101"/>
    </location>
</feature>
<dbReference type="InterPro" id="IPR036569">
    <property type="entry name" value="RpiB_LacA_LacB_sf"/>
</dbReference>
<dbReference type="InterPro" id="IPR003500">
    <property type="entry name" value="RpiB_LacA_LacB"/>
</dbReference>
<dbReference type="Gene3D" id="3.40.1400.10">
    <property type="entry name" value="Sugar-phosphate isomerase, RpiB/LacA/LacB"/>
    <property type="match status" value="1"/>
</dbReference>
<dbReference type="Pfam" id="PF02502">
    <property type="entry name" value="LacAB_rpiB"/>
    <property type="match status" value="1"/>
</dbReference>
<dbReference type="AlphaFoldDB" id="A0A1W9S073"/>
<dbReference type="PIRSF" id="PIRSF005384">
    <property type="entry name" value="RpiB_LacA_B"/>
    <property type="match status" value="1"/>
</dbReference>
<dbReference type="Proteomes" id="UP000192611">
    <property type="component" value="Unassembled WGS sequence"/>
</dbReference>
<sequence length="150" mass="16339">MVSSGNLIAIGSDHAGFNLKEAIADYLEKKGYEVKDCGTFDTASVDYPDFVPCVVKVVKEGGRGVLICGTGIGMSISANRYRGVRAARCLDVFSCEMARKHNDANILVLGGRLMGEELAFRVLDVFLNTEFEGGRHKRRLDKIDELGSGF</sequence>
<dbReference type="SUPFAM" id="SSF89623">
    <property type="entry name" value="Ribose/Galactose isomerase RpiB/AlsB"/>
    <property type="match status" value="1"/>
</dbReference>
<comment type="similarity">
    <text evidence="1">Belongs to the LacAB/RpiB family.</text>
</comment>
<evidence type="ECO:0000256" key="1">
    <source>
        <dbReference type="ARBA" id="ARBA00008754"/>
    </source>
</evidence>
<dbReference type="InterPro" id="IPR004785">
    <property type="entry name" value="RpiB"/>
</dbReference>
<dbReference type="NCBIfam" id="TIGR01120">
    <property type="entry name" value="rpiB"/>
    <property type="match status" value="1"/>
</dbReference>
<reference evidence="6" key="1">
    <citation type="submission" date="2017-03" db="EMBL/GenBank/DDBJ databases">
        <title>Novel pathways for hydrocarbon cycling and metabolic interdependencies in hydrothermal sediment communities.</title>
        <authorList>
            <person name="Dombrowski N."/>
            <person name="Seitz K."/>
            <person name="Teske A."/>
            <person name="Baker B."/>
        </authorList>
    </citation>
    <scope>NUCLEOTIDE SEQUENCE [LARGE SCALE GENOMIC DNA]</scope>
</reference>
<name>A0A1W9S073_9BACT</name>
<dbReference type="GO" id="GO:0004751">
    <property type="term" value="F:ribose-5-phosphate isomerase activity"/>
    <property type="evidence" value="ECO:0007669"/>
    <property type="project" value="TreeGrafter"/>
</dbReference>
<keyword evidence="2 5" id="KW-0413">Isomerase</keyword>
<evidence type="ECO:0000256" key="4">
    <source>
        <dbReference type="PIRSR" id="PIRSR005384-2"/>
    </source>
</evidence>
<evidence type="ECO:0000256" key="3">
    <source>
        <dbReference type="PIRSR" id="PIRSR005384-1"/>
    </source>
</evidence>